<dbReference type="GeneTree" id="ENSGT00530000063950"/>
<dbReference type="PANTHER" id="PTHR15635:SF11">
    <property type="entry name" value="COILED-COIL DOMAIN-CONTAINING PROTEIN 9"/>
    <property type="match status" value="1"/>
</dbReference>
<evidence type="ECO:0000256" key="1">
    <source>
        <dbReference type="ARBA" id="ARBA00022553"/>
    </source>
</evidence>
<feature type="region of interest" description="Disordered" evidence="4">
    <location>
        <begin position="190"/>
        <end position="532"/>
    </location>
</feature>
<gene>
    <name evidence="5" type="primary">LOC115337684</name>
</gene>
<feature type="compositionally biased region" description="Basic and acidic residues" evidence="4">
    <location>
        <begin position="475"/>
        <end position="502"/>
    </location>
</feature>
<name>A0A663F1L7_AQUCH</name>
<dbReference type="AlphaFoldDB" id="A0A663F1L7"/>
<sequence>MSAALDLRSKEEKDAELDKRIEALRKKNEALIKRYQVIEEDRKKAEQEGIAVTALRRVRPADAEPERRWVDKDLSVTVQEKRVVKDKKPLGTPKPGRGATPRGSGRAGLRPSGRSPQGEPPAKPFWEGAGGNGVTPAERGGRGRRLRGRGAAGAVMGGDAGPDRKSKEWEERRRQNIEKMNEEMEKIAEYERNQRDGLHEKNPVRNFLDDPRRSGPFQDTDRKEGSRRHVRNWGGADFDKVKAGMEREKTWQGPGRRSSPKAGGQLDMTLSMTGRERAEYVRWKKEREQIDQERLARHRKPTGQWRREWDAEKSDSMFKEGSAAAPGSEMSGGEENKRPPPKPLTFGEFLTPHRTQRRRKGRGRGQGTGTKPYSMHDNRWEEKELPVSTEEAESRKVEEAPSGALPEPPRPLSPEEDEDQWEDVSEEEEEEEEEEGGGTSPGSSSEDEAPRRLSLVELAGPPQGEQSPAEPPQGEEMRPNTEQEASGKHEEAAGSPAEDRTQGDMAFPRQPDAEVAPGTVEITDFERPDSTCETSRSCRALLPASLVSGSGSFQSLGSASGGGGWRVLCLPGRLRRLYVCLSVLD</sequence>
<dbReference type="Proteomes" id="UP000472275">
    <property type="component" value="Unassembled WGS sequence"/>
</dbReference>
<dbReference type="Pfam" id="PF15266">
    <property type="entry name" value="DUF4594"/>
    <property type="match status" value="1"/>
</dbReference>
<evidence type="ECO:0000313" key="5">
    <source>
        <dbReference type="Ensembl" id="ENSACCP00020017736.1"/>
    </source>
</evidence>
<feature type="compositionally biased region" description="Basic and acidic residues" evidence="4">
    <location>
        <begin position="274"/>
        <end position="295"/>
    </location>
</feature>
<reference evidence="5" key="1">
    <citation type="submission" date="2025-08" db="UniProtKB">
        <authorList>
            <consortium name="Ensembl"/>
        </authorList>
    </citation>
    <scope>IDENTIFICATION</scope>
</reference>
<keyword evidence="1" id="KW-0597">Phosphoprotein</keyword>
<accession>A0A663F1L7</accession>
<dbReference type="PANTHER" id="PTHR15635">
    <property type="entry name" value="COILED-COIL DOMAIN CONTAINING PROTEIN 9"/>
    <property type="match status" value="1"/>
</dbReference>
<keyword evidence="2 3" id="KW-0175">Coiled coil</keyword>
<protein>
    <submittedName>
        <fullName evidence="5">Coiled-coil domain-containing protein 9-like</fullName>
    </submittedName>
</protein>
<dbReference type="InterPro" id="IPR029336">
    <property type="entry name" value="DUF4594"/>
</dbReference>
<evidence type="ECO:0000256" key="2">
    <source>
        <dbReference type="ARBA" id="ARBA00023054"/>
    </source>
</evidence>
<feature type="compositionally biased region" description="Basic and acidic residues" evidence="4">
    <location>
        <begin position="161"/>
        <end position="173"/>
    </location>
</feature>
<proteinExistence type="predicted"/>
<feature type="compositionally biased region" description="Acidic residues" evidence="4">
    <location>
        <begin position="414"/>
        <end position="436"/>
    </location>
</feature>
<evidence type="ECO:0000256" key="3">
    <source>
        <dbReference type="SAM" id="Coils"/>
    </source>
</evidence>
<feature type="compositionally biased region" description="Basic and acidic residues" evidence="4">
    <location>
        <begin position="305"/>
        <end position="318"/>
    </location>
</feature>
<feature type="compositionally biased region" description="Basic and acidic residues" evidence="4">
    <location>
        <begin position="237"/>
        <end position="250"/>
    </location>
</feature>
<feature type="compositionally biased region" description="Basic and acidic residues" evidence="4">
    <location>
        <begin position="78"/>
        <end position="89"/>
    </location>
</feature>
<feature type="coiled-coil region" evidence="3">
    <location>
        <begin position="7"/>
        <end position="48"/>
    </location>
</feature>
<keyword evidence="6" id="KW-1185">Reference proteome</keyword>
<feature type="compositionally biased region" description="Basic residues" evidence="4">
    <location>
        <begin position="354"/>
        <end position="363"/>
    </location>
</feature>
<feature type="compositionally biased region" description="Basic and acidic residues" evidence="4">
    <location>
        <begin position="374"/>
        <end position="385"/>
    </location>
</feature>
<feature type="compositionally biased region" description="Basic and acidic residues" evidence="4">
    <location>
        <begin position="190"/>
        <end position="224"/>
    </location>
</feature>
<evidence type="ECO:0000313" key="6">
    <source>
        <dbReference type="Proteomes" id="UP000472275"/>
    </source>
</evidence>
<feature type="region of interest" description="Disordered" evidence="4">
    <location>
        <begin position="78"/>
        <end position="173"/>
    </location>
</feature>
<organism evidence="5 6">
    <name type="scientific">Aquila chrysaetos chrysaetos</name>
    <dbReference type="NCBI Taxonomy" id="223781"/>
    <lineage>
        <taxon>Eukaryota</taxon>
        <taxon>Metazoa</taxon>
        <taxon>Chordata</taxon>
        <taxon>Craniata</taxon>
        <taxon>Vertebrata</taxon>
        <taxon>Euteleostomi</taxon>
        <taxon>Archelosauria</taxon>
        <taxon>Archosauria</taxon>
        <taxon>Dinosauria</taxon>
        <taxon>Saurischia</taxon>
        <taxon>Theropoda</taxon>
        <taxon>Coelurosauria</taxon>
        <taxon>Aves</taxon>
        <taxon>Neognathae</taxon>
        <taxon>Neoaves</taxon>
        <taxon>Telluraves</taxon>
        <taxon>Accipitrimorphae</taxon>
        <taxon>Accipitriformes</taxon>
        <taxon>Accipitridae</taxon>
        <taxon>Accipitrinae</taxon>
        <taxon>Aquila</taxon>
    </lineage>
</organism>
<dbReference type="Ensembl" id="ENSACCT00020018508.1">
    <property type="protein sequence ID" value="ENSACCP00020017736.1"/>
    <property type="gene ID" value="ENSACCG00020012164.1"/>
</dbReference>
<evidence type="ECO:0000256" key="4">
    <source>
        <dbReference type="SAM" id="MobiDB-lite"/>
    </source>
</evidence>
<reference evidence="5" key="2">
    <citation type="submission" date="2025-09" db="UniProtKB">
        <authorList>
            <consortium name="Ensembl"/>
        </authorList>
    </citation>
    <scope>IDENTIFICATION</scope>
</reference>